<dbReference type="InterPro" id="IPR008969">
    <property type="entry name" value="CarboxyPept-like_regulatory"/>
</dbReference>
<dbReference type="Pfam" id="PF13715">
    <property type="entry name" value="CarbopepD_reg_2"/>
    <property type="match status" value="1"/>
</dbReference>
<evidence type="ECO:0000256" key="8">
    <source>
        <dbReference type="ARBA" id="ARBA00022989"/>
    </source>
</evidence>
<dbReference type="Gene3D" id="2.60.40.1120">
    <property type="entry name" value="Carboxypeptidase-like, regulatory domain"/>
    <property type="match status" value="1"/>
</dbReference>
<comment type="subcellular location">
    <subcellularLocation>
        <location evidence="1">Cell inner membrane</location>
        <topology evidence="1">Single-pass membrane protein</topology>
        <orientation evidence="1">Periplasmic side</orientation>
    </subcellularLocation>
    <subcellularLocation>
        <location evidence="10">Cell outer membrane</location>
        <topology evidence="10">Multi-pass membrane protein</topology>
    </subcellularLocation>
</comment>
<gene>
    <name evidence="13" type="ORF">IC229_04520</name>
</gene>
<dbReference type="GO" id="GO:0009279">
    <property type="term" value="C:cell outer membrane"/>
    <property type="evidence" value="ECO:0007669"/>
    <property type="project" value="UniProtKB-SubCell"/>
</dbReference>
<dbReference type="InterPro" id="IPR008756">
    <property type="entry name" value="Peptidase_M56"/>
</dbReference>
<evidence type="ECO:0000259" key="12">
    <source>
        <dbReference type="PROSITE" id="PS52015"/>
    </source>
</evidence>
<dbReference type="InterPro" id="IPR006260">
    <property type="entry name" value="TonB/TolA_C"/>
</dbReference>
<protein>
    <submittedName>
        <fullName evidence="13">TonB family protein</fullName>
    </submittedName>
</protein>
<comment type="caution">
    <text evidence="13">The sequence shown here is derived from an EMBL/GenBank/DDBJ whole genome shotgun (WGS) entry which is preliminary data.</text>
</comment>
<dbReference type="SUPFAM" id="SSF74653">
    <property type="entry name" value="TolA/TonB C-terminal domain"/>
    <property type="match status" value="1"/>
</dbReference>
<dbReference type="InterPro" id="IPR023997">
    <property type="entry name" value="TonB-dep_OMP_SusC/RagA_CS"/>
</dbReference>
<accession>A0A926XXP4</accession>
<keyword evidence="9 10" id="KW-0472">Membrane</keyword>
<dbReference type="InterPro" id="IPR039426">
    <property type="entry name" value="TonB-dep_rcpt-like"/>
</dbReference>
<dbReference type="RefSeq" id="WP_190885722.1">
    <property type="nucleotide sequence ID" value="NZ_JACWZY010000002.1"/>
</dbReference>
<evidence type="ECO:0000256" key="7">
    <source>
        <dbReference type="ARBA" id="ARBA00022927"/>
    </source>
</evidence>
<evidence type="ECO:0000256" key="1">
    <source>
        <dbReference type="ARBA" id="ARBA00004383"/>
    </source>
</evidence>
<evidence type="ECO:0000256" key="3">
    <source>
        <dbReference type="ARBA" id="ARBA00022448"/>
    </source>
</evidence>
<keyword evidence="3 10" id="KW-0813">Transport</keyword>
<comment type="similarity">
    <text evidence="2">Belongs to the TonB family.</text>
</comment>
<dbReference type="NCBIfam" id="TIGR01352">
    <property type="entry name" value="tonB_Cterm"/>
    <property type="match status" value="1"/>
</dbReference>
<evidence type="ECO:0000313" key="14">
    <source>
        <dbReference type="Proteomes" id="UP000598820"/>
    </source>
</evidence>
<dbReference type="Gene3D" id="3.30.1150.10">
    <property type="match status" value="1"/>
</dbReference>
<dbReference type="Proteomes" id="UP000598820">
    <property type="component" value="Unassembled WGS sequence"/>
</dbReference>
<dbReference type="GO" id="GO:0055085">
    <property type="term" value="P:transmembrane transport"/>
    <property type="evidence" value="ECO:0007669"/>
    <property type="project" value="InterPro"/>
</dbReference>
<evidence type="ECO:0000256" key="6">
    <source>
        <dbReference type="ARBA" id="ARBA00022692"/>
    </source>
</evidence>
<keyword evidence="8 11" id="KW-1133">Transmembrane helix</keyword>
<sequence length="620" mass="68434">MNTLDYFLKANLYGLLFVSCYWLFLRRHTFLSLNRAYLLVSALLTLVLPLVKLPTRTVDALPMPVGVIALPDYVVAAPVETGPDWVQIGLIAYGIIATLLVLRLLLRTTRLLRFIRRSPQQRTDDYVLVQPESTQVPTFSFFRYLVLNPEDRYTGAIIDHELVHIRQHHSTDVLSVALLRALFWACPALWLIDKMLRQVHEFLADKAIAHPADYAQFLVGYAFGAQPDTLVNGFFNPSLLKQRILMLHQQATTRWALGKYVLVIPLALSLLSMTTAREELAAIVNQVANEPIMVSGKVTDSADGKAIPGVSVFVKNKYYTATDVNGRYKLTAIPKEASMKFSFVGLETKVVDVKGRSMIDISLPVKSSTLSEDRVVAYEPTAGPTEAVQSGQDPVFTVVEQQPTFPGGMQALWQYLARNLRYPKEAREKRIQGRVFVRFVVASTGSIRDVSVLKGIGSGCDEEAVRVVSQMPAWKPGQQQGKAVSVLYNLPINFSLGKAEDKRTGLVTPQSDIPRSEGVAVVGHANNQASNLLADSVPNKSTTIQVRGNAFTEGDPLYIIDGVEKPKGAKFTKEGDIPGKNDINIRPNDIESITVLKDASAAVYGEKGKNGVILITTKKK</sequence>
<dbReference type="PANTHER" id="PTHR33446">
    <property type="entry name" value="PROTEIN TONB-RELATED"/>
    <property type="match status" value="1"/>
</dbReference>
<evidence type="ECO:0000256" key="11">
    <source>
        <dbReference type="SAM" id="Phobius"/>
    </source>
</evidence>
<dbReference type="InterPro" id="IPR051045">
    <property type="entry name" value="TonB-dependent_transducer"/>
</dbReference>
<evidence type="ECO:0000256" key="2">
    <source>
        <dbReference type="ARBA" id="ARBA00006555"/>
    </source>
</evidence>
<reference evidence="13" key="1">
    <citation type="submission" date="2020-09" db="EMBL/GenBank/DDBJ databases">
        <authorList>
            <person name="Kim M.K."/>
        </authorList>
    </citation>
    <scope>NUCLEOTIDE SEQUENCE</scope>
    <source>
        <strain evidence="13">BT702</strain>
    </source>
</reference>
<keyword evidence="14" id="KW-1185">Reference proteome</keyword>
<evidence type="ECO:0000256" key="9">
    <source>
        <dbReference type="ARBA" id="ARBA00023136"/>
    </source>
</evidence>
<dbReference type="GO" id="GO:0098797">
    <property type="term" value="C:plasma membrane protein complex"/>
    <property type="evidence" value="ECO:0007669"/>
    <property type="project" value="TreeGrafter"/>
</dbReference>
<keyword evidence="10" id="KW-0998">Cell outer membrane</keyword>
<evidence type="ECO:0000256" key="10">
    <source>
        <dbReference type="PROSITE-ProRule" id="PRU01360"/>
    </source>
</evidence>
<evidence type="ECO:0000313" key="13">
    <source>
        <dbReference type="EMBL" id="MBD2699887.1"/>
    </source>
</evidence>
<name>A0A926XXP4_9BACT</name>
<dbReference type="EMBL" id="JACWZY010000002">
    <property type="protein sequence ID" value="MBD2699887.1"/>
    <property type="molecule type" value="Genomic_DNA"/>
</dbReference>
<dbReference type="PANTHER" id="PTHR33446:SF2">
    <property type="entry name" value="PROTEIN TONB"/>
    <property type="match status" value="1"/>
</dbReference>
<dbReference type="GO" id="GO:0031992">
    <property type="term" value="F:energy transducer activity"/>
    <property type="evidence" value="ECO:0007669"/>
    <property type="project" value="TreeGrafter"/>
</dbReference>
<dbReference type="InterPro" id="IPR037682">
    <property type="entry name" value="TonB_C"/>
</dbReference>
<evidence type="ECO:0000256" key="5">
    <source>
        <dbReference type="ARBA" id="ARBA00022519"/>
    </source>
</evidence>
<evidence type="ECO:0000256" key="4">
    <source>
        <dbReference type="ARBA" id="ARBA00022475"/>
    </source>
</evidence>
<keyword evidence="6 10" id="KW-0812">Transmembrane</keyword>
<feature type="transmembrane region" description="Helical" evidence="11">
    <location>
        <begin position="36"/>
        <end position="53"/>
    </location>
</feature>
<dbReference type="GO" id="GO:0015031">
    <property type="term" value="P:protein transport"/>
    <property type="evidence" value="ECO:0007669"/>
    <property type="project" value="UniProtKB-KW"/>
</dbReference>
<feature type="transmembrane region" description="Helical" evidence="11">
    <location>
        <begin position="85"/>
        <end position="106"/>
    </location>
</feature>
<keyword evidence="4" id="KW-1003">Cell membrane</keyword>
<dbReference type="PROSITE" id="PS52016">
    <property type="entry name" value="TONB_DEPENDENT_REC_3"/>
    <property type="match status" value="1"/>
</dbReference>
<feature type="transmembrane region" description="Helical" evidence="11">
    <location>
        <begin position="173"/>
        <end position="192"/>
    </location>
</feature>
<feature type="domain" description="TonB C-terminal" evidence="12">
    <location>
        <begin position="407"/>
        <end position="503"/>
    </location>
</feature>
<dbReference type="AlphaFoldDB" id="A0A926XXP4"/>
<dbReference type="SUPFAM" id="SSF49464">
    <property type="entry name" value="Carboxypeptidase regulatory domain-like"/>
    <property type="match status" value="1"/>
</dbReference>
<organism evidence="13 14">
    <name type="scientific">Spirosoma profusum</name>
    <dbReference type="NCBI Taxonomy" id="2771354"/>
    <lineage>
        <taxon>Bacteria</taxon>
        <taxon>Pseudomonadati</taxon>
        <taxon>Bacteroidota</taxon>
        <taxon>Cytophagia</taxon>
        <taxon>Cytophagales</taxon>
        <taxon>Cytophagaceae</taxon>
        <taxon>Spirosoma</taxon>
    </lineage>
</organism>
<dbReference type="InterPro" id="IPR012910">
    <property type="entry name" value="Plug_dom"/>
</dbReference>
<keyword evidence="7" id="KW-0653">Protein transport</keyword>
<keyword evidence="10" id="KW-1134">Transmembrane beta strand</keyword>
<dbReference type="NCBIfam" id="TIGR04057">
    <property type="entry name" value="SusC_RagA_signa"/>
    <property type="match status" value="1"/>
</dbReference>
<dbReference type="CDD" id="cd07341">
    <property type="entry name" value="M56_BlaR1_MecR1_like"/>
    <property type="match status" value="1"/>
</dbReference>
<comment type="similarity">
    <text evidence="10">Belongs to the TonB-dependent receptor family.</text>
</comment>
<feature type="transmembrane region" description="Helical" evidence="11">
    <location>
        <begin position="6"/>
        <end position="24"/>
    </location>
</feature>
<proteinExistence type="inferred from homology"/>
<keyword evidence="5" id="KW-0997">Cell inner membrane</keyword>
<dbReference type="Pfam" id="PF05569">
    <property type="entry name" value="Peptidase_M56"/>
    <property type="match status" value="1"/>
</dbReference>
<dbReference type="PROSITE" id="PS52015">
    <property type="entry name" value="TONB_CTD"/>
    <property type="match status" value="1"/>
</dbReference>
<dbReference type="SUPFAM" id="SSF56935">
    <property type="entry name" value="Porins"/>
    <property type="match status" value="1"/>
</dbReference>
<dbReference type="Pfam" id="PF07715">
    <property type="entry name" value="Plug"/>
    <property type="match status" value="1"/>
</dbReference>
<dbReference type="InterPro" id="IPR037066">
    <property type="entry name" value="Plug_dom_sf"/>
</dbReference>
<dbReference type="Pfam" id="PF03544">
    <property type="entry name" value="TonB_C"/>
    <property type="match status" value="1"/>
</dbReference>
<dbReference type="Gene3D" id="2.170.130.10">
    <property type="entry name" value="TonB-dependent receptor, plug domain"/>
    <property type="match status" value="1"/>
</dbReference>